<evidence type="ECO:0000256" key="4">
    <source>
        <dbReference type="ARBA" id="ARBA00022840"/>
    </source>
</evidence>
<sequence length="382" mass="43745">MNTDLQKKLLKDFEKEHLTNNIQNNVINQNKDLIEVKNKNEVFLEVNNLRKQYNKKAKPAVNNISFKVLAGEFHAFIGANGAGKTTTIKSIVGAYAEFEGEIKISGISNREKSSRLKLGYIPESARFPSKMSSYLYLKSMAELNGLTPKEAKEFTERILKEFNMWNLRNVSPNKFSSGQKKKILLAQSLSNNPDLLIMDEPTANLDPKSRIAFFEILKDLQSKGKSIFISSHILSELDIYANALTILDGGKIVFTGKRNQDETKNKEIYKLVTENELSNKLNSRAKTLKVEIKDYHSSEANTYIVSSETKKSMNEFIKDVMDSNRIVKFEKYHLSIEELYKKFVILGSVHTNNQADEEENQEIKNKQEDKEKPKKEEKQKNS</sequence>
<dbReference type="OrthoDB" id="9775135at2"/>
<organism evidence="6 7">
    <name type="scientific">Malacoplasma iowae 695</name>
    <dbReference type="NCBI Taxonomy" id="1048830"/>
    <lineage>
        <taxon>Bacteria</taxon>
        <taxon>Bacillati</taxon>
        <taxon>Mycoplasmatota</taxon>
        <taxon>Mycoplasmoidales</taxon>
        <taxon>Mycoplasmoidaceae</taxon>
        <taxon>Malacoplasma</taxon>
    </lineage>
</organism>
<evidence type="ECO:0000256" key="2">
    <source>
        <dbReference type="ARBA" id="ARBA00022448"/>
    </source>
</evidence>
<dbReference type="Gene3D" id="3.40.50.300">
    <property type="entry name" value="P-loop containing nucleotide triphosphate hydrolases"/>
    <property type="match status" value="1"/>
</dbReference>
<evidence type="ECO:0000313" key="6">
    <source>
        <dbReference type="EMBL" id="QHG89873.1"/>
    </source>
</evidence>
<name>A0A6P1LLR7_MALIO</name>
<dbReference type="GO" id="GO:0005524">
    <property type="term" value="F:ATP binding"/>
    <property type="evidence" value="ECO:0007669"/>
    <property type="project" value="UniProtKB-KW"/>
</dbReference>
<evidence type="ECO:0000256" key="5">
    <source>
        <dbReference type="SAM" id="MobiDB-lite"/>
    </source>
</evidence>
<dbReference type="InterPro" id="IPR003593">
    <property type="entry name" value="AAA+_ATPase"/>
</dbReference>
<dbReference type="EMBL" id="CP033512">
    <property type="protein sequence ID" value="QHG89873.1"/>
    <property type="molecule type" value="Genomic_DNA"/>
</dbReference>
<evidence type="ECO:0000256" key="1">
    <source>
        <dbReference type="ARBA" id="ARBA00005417"/>
    </source>
</evidence>
<dbReference type="GeneID" id="96867182"/>
<dbReference type="InterPro" id="IPR050763">
    <property type="entry name" value="ABC_transporter_ATP-binding"/>
</dbReference>
<dbReference type="PROSITE" id="PS00211">
    <property type="entry name" value="ABC_TRANSPORTER_1"/>
    <property type="match status" value="1"/>
</dbReference>
<keyword evidence="2" id="KW-0813">Transport</keyword>
<dbReference type="Pfam" id="PF00005">
    <property type="entry name" value="ABC_tran"/>
    <property type="match status" value="1"/>
</dbReference>
<dbReference type="PROSITE" id="PS50893">
    <property type="entry name" value="ABC_TRANSPORTER_2"/>
    <property type="match status" value="1"/>
</dbReference>
<dbReference type="AlphaFoldDB" id="A0A6P1LLR7"/>
<keyword evidence="4 6" id="KW-0067">ATP-binding</keyword>
<dbReference type="RefSeq" id="WP_004025043.1">
    <property type="nucleotide sequence ID" value="NZ_AGFP01000031.1"/>
</dbReference>
<protein>
    <submittedName>
        <fullName evidence="6">ABC transporter ATP-binding protein</fullName>
    </submittedName>
</protein>
<keyword evidence="3" id="KW-0547">Nucleotide-binding</keyword>
<feature type="region of interest" description="Disordered" evidence="5">
    <location>
        <begin position="352"/>
        <end position="382"/>
    </location>
</feature>
<dbReference type="PANTHER" id="PTHR42711">
    <property type="entry name" value="ABC TRANSPORTER ATP-BINDING PROTEIN"/>
    <property type="match status" value="1"/>
</dbReference>
<comment type="similarity">
    <text evidence="1">Belongs to the ABC transporter superfamily.</text>
</comment>
<dbReference type="SUPFAM" id="SSF52540">
    <property type="entry name" value="P-loop containing nucleoside triphosphate hydrolases"/>
    <property type="match status" value="1"/>
</dbReference>
<dbReference type="GO" id="GO:0016887">
    <property type="term" value="F:ATP hydrolysis activity"/>
    <property type="evidence" value="ECO:0007669"/>
    <property type="project" value="InterPro"/>
</dbReference>
<dbReference type="KEGG" id="miw:EER00_03180"/>
<dbReference type="SMART" id="SM00382">
    <property type="entry name" value="AAA"/>
    <property type="match status" value="1"/>
</dbReference>
<dbReference type="InterPro" id="IPR017871">
    <property type="entry name" value="ABC_transporter-like_CS"/>
</dbReference>
<dbReference type="InterPro" id="IPR027417">
    <property type="entry name" value="P-loop_NTPase"/>
</dbReference>
<evidence type="ECO:0000313" key="7">
    <source>
        <dbReference type="Proteomes" id="UP000464283"/>
    </source>
</evidence>
<gene>
    <name evidence="6" type="ORF">EER00_03180</name>
</gene>
<dbReference type="CDD" id="cd03230">
    <property type="entry name" value="ABC_DR_subfamily_A"/>
    <property type="match status" value="1"/>
</dbReference>
<dbReference type="Proteomes" id="UP000464283">
    <property type="component" value="Chromosome"/>
</dbReference>
<dbReference type="PANTHER" id="PTHR42711:SF5">
    <property type="entry name" value="ABC TRANSPORTER ATP-BINDING PROTEIN NATA"/>
    <property type="match status" value="1"/>
</dbReference>
<reference evidence="7" key="1">
    <citation type="submission" date="2018-11" db="EMBL/GenBank/DDBJ databases">
        <title>The first complete genome sequence of Mycoplasma iowae strain 695.</title>
        <authorList>
            <person name="Ghanem M."/>
            <person name="El-Gazzar M."/>
        </authorList>
    </citation>
    <scope>NUCLEOTIDE SEQUENCE [LARGE SCALE GENOMIC DNA]</scope>
    <source>
        <strain evidence="7">695</strain>
    </source>
</reference>
<dbReference type="InterPro" id="IPR003439">
    <property type="entry name" value="ABC_transporter-like_ATP-bd"/>
</dbReference>
<evidence type="ECO:0000256" key="3">
    <source>
        <dbReference type="ARBA" id="ARBA00022741"/>
    </source>
</evidence>
<feature type="compositionally biased region" description="Basic and acidic residues" evidence="5">
    <location>
        <begin position="361"/>
        <end position="382"/>
    </location>
</feature>
<proteinExistence type="inferred from homology"/>
<accession>A0A6P1LLR7</accession>